<gene>
    <name evidence="5" type="ORF">F4V43_16415</name>
</gene>
<evidence type="ECO:0000256" key="3">
    <source>
        <dbReference type="ARBA" id="ARBA00022737"/>
    </source>
</evidence>
<dbReference type="InterPro" id="IPR045851">
    <property type="entry name" value="AMP-bd_C_sf"/>
</dbReference>
<evidence type="ECO:0000313" key="5">
    <source>
        <dbReference type="EMBL" id="KAA8998810.1"/>
    </source>
</evidence>
<dbReference type="Gene3D" id="3.40.50.12780">
    <property type="entry name" value="N-terminal domain of ligase-like"/>
    <property type="match status" value="1"/>
</dbReference>
<name>A0A5J5FYH9_9BACL</name>
<evidence type="ECO:0000313" key="6">
    <source>
        <dbReference type="Proteomes" id="UP000367750"/>
    </source>
</evidence>
<dbReference type="PANTHER" id="PTHR45527:SF1">
    <property type="entry name" value="FATTY ACID SYNTHASE"/>
    <property type="match status" value="1"/>
</dbReference>
<organism evidence="5 6">
    <name type="scientific">Paenibacillus spiritus</name>
    <dbReference type="NCBI Taxonomy" id="2496557"/>
    <lineage>
        <taxon>Bacteria</taxon>
        <taxon>Bacillati</taxon>
        <taxon>Bacillota</taxon>
        <taxon>Bacilli</taxon>
        <taxon>Bacillales</taxon>
        <taxon>Paenibacillaceae</taxon>
        <taxon>Paenibacillus</taxon>
    </lineage>
</organism>
<keyword evidence="3" id="KW-0677">Repeat</keyword>
<dbReference type="SUPFAM" id="SSF47336">
    <property type="entry name" value="ACP-like"/>
    <property type="match status" value="1"/>
</dbReference>
<dbReference type="InterPro" id="IPR020806">
    <property type="entry name" value="PKS_PP-bd"/>
</dbReference>
<dbReference type="PANTHER" id="PTHR45527">
    <property type="entry name" value="NONRIBOSOMAL PEPTIDE SYNTHETASE"/>
    <property type="match status" value="1"/>
</dbReference>
<dbReference type="EMBL" id="VYKK01000026">
    <property type="protein sequence ID" value="KAA8998810.1"/>
    <property type="molecule type" value="Genomic_DNA"/>
</dbReference>
<dbReference type="Pfam" id="PF00501">
    <property type="entry name" value="AMP-binding"/>
    <property type="match status" value="1"/>
</dbReference>
<dbReference type="AlphaFoldDB" id="A0A5J5FYH9"/>
<reference evidence="5 6" key="1">
    <citation type="submission" date="2019-09" db="EMBL/GenBank/DDBJ databases">
        <title>Bacillus ochoae sp. nov., Paenibacillus whitsoniae sp. nov., Paenibacillus spiritus sp. nov. Isolated from the Mars Exploration Rover during spacecraft assembly.</title>
        <authorList>
            <person name="Seuylemezian A."/>
            <person name="Vaishampayan P."/>
        </authorList>
    </citation>
    <scope>NUCLEOTIDE SEQUENCE [LARGE SCALE GENOMIC DNA]</scope>
    <source>
        <strain evidence="5 6">MER_111</strain>
    </source>
</reference>
<dbReference type="Gene3D" id="3.30.300.30">
    <property type="match status" value="1"/>
</dbReference>
<dbReference type="GO" id="GO:0044550">
    <property type="term" value="P:secondary metabolite biosynthetic process"/>
    <property type="evidence" value="ECO:0007669"/>
    <property type="project" value="TreeGrafter"/>
</dbReference>
<dbReference type="PROSITE" id="PS00455">
    <property type="entry name" value="AMP_BINDING"/>
    <property type="match status" value="1"/>
</dbReference>
<dbReference type="OrthoDB" id="9765680at2"/>
<dbReference type="Pfam" id="PF00550">
    <property type="entry name" value="PP-binding"/>
    <property type="match status" value="1"/>
</dbReference>
<protein>
    <submittedName>
        <fullName evidence="5">Non-ribosomal peptide synthetase</fullName>
    </submittedName>
</protein>
<dbReference type="InterPro" id="IPR020845">
    <property type="entry name" value="AMP-binding_CS"/>
</dbReference>
<keyword evidence="6" id="KW-1185">Reference proteome</keyword>
<dbReference type="PROSITE" id="PS50075">
    <property type="entry name" value="CARRIER"/>
    <property type="match status" value="1"/>
</dbReference>
<comment type="caution">
    <text evidence="5">The sequence shown here is derived from an EMBL/GenBank/DDBJ whole genome shotgun (WGS) entry which is preliminary data.</text>
</comment>
<dbReference type="InterPro" id="IPR036736">
    <property type="entry name" value="ACP-like_sf"/>
</dbReference>
<dbReference type="GO" id="GO:0005829">
    <property type="term" value="C:cytosol"/>
    <property type="evidence" value="ECO:0007669"/>
    <property type="project" value="TreeGrafter"/>
</dbReference>
<accession>A0A5J5FYH9</accession>
<dbReference type="RefSeq" id="WP_150459340.1">
    <property type="nucleotide sequence ID" value="NZ_VYKK01000026.1"/>
</dbReference>
<keyword evidence="1" id="KW-0596">Phosphopantetheine</keyword>
<dbReference type="InterPro" id="IPR009081">
    <property type="entry name" value="PP-bd_ACP"/>
</dbReference>
<dbReference type="InterPro" id="IPR042099">
    <property type="entry name" value="ANL_N_sf"/>
</dbReference>
<dbReference type="SUPFAM" id="SSF56801">
    <property type="entry name" value="Acetyl-CoA synthetase-like"/>
    <property type="match status" value="1"/>
</dbReference>
<evidence type="ECO:0000256" key="2">
    <source>
        <dbReference type="ARBA" id="ARBA00022553"/>
    </source>
</evidence>
<proteinExistence type="predicted"/>
<dbReference type="Gene3D" id="1.10.1200.10">
    <property type="entry name" value="ACP-like"/>
    <property type="match status" value="1"/>
</dbReference>
<dbReference type="SMART" id="SM00823">
    <property type="entry name" value="PKS_PP"/>
    <property type="match status" value="1"/>
</dbReference>
<dbReference type="Proteomes" id="UP000367750">
    <property type="component" value="Unassembled WGS sequence"/>
</dbReference>
<dbReference type="GO" id="GO:0043041">
    <property type="term" value="P:amino acid activation for nonribosomal peptide biosynthetic process"/>
    <property type="evidence" value="ECO:0007669"/>
    <property type="project" value="TreeGrafter"/>
</dbReference>
<keyword evidence="2" id="KW-0597">Phosphoprotein</keyword>
<evidence type="ECO:0000256" key="1">
    <source>
        <dbReference type="ARBA" id="ARBA00022450"/>
    </source>
</evidence>
<evidence type="ECO:0000259" key="4">
    <source>
        <dbReference type="PROSITE" id="PS50075"/>
    </source>
</evidence>
<sequence length="533" mass="59048">MTSILELFHTHLTSRGETVAVSETNRSITYSGLNALSNGYGDLLAKSGIGPGDVVAIELERSIEAIAAMLAILKAGAAYTVINKSYPETRKQYMRETLGIRLTIDEVLEPQAGRESEWQAAGRSADQLCYVIFTSGTTSLPKAVGIPDRGVLRLLGEKRLGLEAGKTISHISPLEFDASIIEVWGGLLSGMTVALMSKTEVLNIFLVEKRINQEIDMMWITSSLFNFWVDKKPEMFKRLDRVIVGGEQLSLQHVRKALPYTAVINGYGPTENTVFTTLDVMESEVEEIAIGTPIHGTGVFVVDESGLESEEGELYVTGEGMALGYLGNPEKTAEVFTEWNGIPVYRTGDLVRKLADGRISYLGRKDTQVKVNGYRIDLQEIEYAAKSLGAQNAHAFVQDKKICLAVTTRLENLNGKLKSVLPMYMLPAKTVYVSELPLTDNGKTDTRTLYERFFLPKDKKVARIVQRYVNTDRLTPQTDFFELGMDSITVWEIARELNQTFGSDLSFFDIIENPTVAAISSMIGEEYHAAYSL</sequence>
<feature type="domain" description="Carrier" evidence="4">
    <location>
        <begin position="452"/>
        <end position="527"/>
    </location>
</feature>
<dbReference type="GO" id="GO:0031177">
    <property type="term" value="F:phosphopantetheine binding"/>
    <property type="evidence" value="ECO:0007669"/>
    <property type="project" value="InterPro"/>
</dbReference>
<dbReference type="InterPro" id="IPR000873">
    <property type="entry name" value="AMP-dep_synth/lig_dom"/>
</dbReference>